<feature type="transmembrane region" description="Helical" evidence="1">
    <location>
        <begin position="129"/>
        <end position="149"/>
    </location>
</feature>
<dbReference type="InterPro" id="IPR009936">
    <property type="entry name" value="DUF1468"/>
</dbReference>
<keyword evidence="4" id="KW-1185">Reference proteome</keyword>
<sequence>MKIKSERDFFSGVLFCAFGVAFAWGATTYNVGNGARMGPGYFPLIVGVLIAIMGAAITLKAMTVETEDGEPVGAIAWKPLVFIIGANLMFGVLLGGLPSIGLPPMGLIVAIYALTFIAGLAGDKFSFKASAVLATILAVGSYLAFVVALKLQFPVWPTFIA</sequence>
<organism evidence="3 4">
    <name type="scientific">Xenophilus arseniciresistens</name>
    <dbReference type="NCBI Taxonomy" id="1283306"/>
    <lineage>
        <taxon>Bacteria</taxon>
        <taxon>Pseudomonadati</taxon>
        <taxon>Pseudomonadota</taxon>
        <taxon>Betaproteobacteria</taxon>
        <taxon>Burkholderiales</taxon>
        <taxon>Comamonadaceae</taxon>
        <taxon>Xenophilus</taxon>
    </lineage>
</organism>
<gene>
    <name evidence="3" type="ORF">PGB34_08750</name>
</gene>
<dbReference type="Pfam" id="PF07331">
    <property type="entry name" value="TctB"/>
    <property type="match status" value="1"/>
</dbReference>
<feature type="transmembrane region" description="Helical" evidence="1">
    <location>
        <begin position="80"/>
        <end position="98"/>
    </location>
</feature>
<keyword evidence="1" id="KW-1133">Transmembrane helix</keyword>
<proteinExistence type="predicted"/>
<feature type="domain" description="DUF1468" evidence="2">
    <location>
        <begin position="11"/>
        <end position="154"/>
    </location>
</feature>
<evidence type="ECO:0000313" key="3">
    <source>
        <dbReference type="EMBL" id="MDA7416454.1"/>
    </source>
</evidence>
<feature type="transmembrane region" description="Helical" evidence="1">
    <location>
        <begin position="104"/>
        <end position="122"/>
    </location>
</feature>
<feature type="transmembrane region" description="Helical" evidence="1">
    <location>
        <begin position="41"/>
        <end position="59"/>
    </location>
</feature>
<keyword evidence="1" id="KW-0472">Membrane</keyword>
<name>A0AAE3N8E7_9BURK</name>
<comment type="caution">
    <text evidence="3">The sequence shown here is derived from an EMBL/GenBank/DDBJ whole genome shotgun (WGS) entry which is preliminary data.</text>
</comment>
<dbReference type="Proteomes" id="UP001212602">
    <property type="component" value="Unassembled WGS sequence"/>
</dbReference>
<dbReference type="RefSeq" id="WP_271427705.1">
    <property type="nucleotide sequence ID" value="NZ_JAQIPB010000003.1"/>
</dbReference>
<dbReference type="AlphaFoldDB" id="A0AAE3N8E7"/>
<dbReference type="EMBL" id="JAQIPB010000003">
    <property type="protein sequence ID" value="MDA7416454.1"/>
    <property type="molecule type" value="Genomic_DNA"/>
</dbReference>
<protein>
    <submittedName>
        <fullName evidence="3">Tripartite tricarboxylate transporter TctB family protein</fullName>
    </submittedName>
</protein>
<evidence type="ECO:0000256" key="1">
    <source>
        <dbReference type="SAM" id="Phobius"/>
    </source>
</evidence>
<evidence type="ECO:0000313" key="4">
    <source>
        <dbReference type="Proteomes" id="UP001212602"/>
    </source>
</evidence>
<evidence type="ECO:0000259" key="2">
    <source>
        <dbReference type="Pfam" id="PF07331"/>
    </source>
</evidence>
<keyword evidence="1" id="KW-0812">Transmembrane</keyword>
<reference evidence="3" key="1">
    <citation type="submission" date="2023-01" db="EMBL/GenBank/DDBJ databases">
        <title>Xenophilus mangrovi sp. nov., isolated from soil of Mangrove nature reserve.</title>
        <authorList>
            <person name="Xu S."/>
            <person name="Liu Z."/>
            <person name="Xu Y."/>
        </authorList>
    </citation>
    <scope>NUCLEOTIDE SEQUENCE</scope>
    <source>
        <strain evidence="3">YW8</strain>
    </source>
</reference>
<accession>A0AAE3N8E7</accession>